<dbReference type="GeneID" id="78478586"/>
<dbReference type="STRING" id="1702221.AALO17_19830"/>
<dbReference type="InterPro" id="IPR025682">
    <property type="entry name" value="CpXC_dom"/>
</dbReference>
<gene>
    <name evidence="2" type="ORF">AALO17_19830</name>
</gene>
<dbReference type="Pfam" id="PF14353">
    <property type="entry name" value="CpXC"/>
    <property type="match status" value="1"/>
</dbReference>
<proteinExistence type="predicted"/>
<organism evidence="2 3">
    <name type="scientific">Faecalibaculum rodentium</name>
    <dbReference type="NCBI Taxonomy" id="1702221"/>
    <lineage>
        <taxon>Bacteria</taxon>
        <taxon>Bacillati</taxon>
        <taxon>Bacillota</taxon>
        <taxon>Erysipelotrichia</taxon>
        <taxon>Erysipelotrichales</taxon>
        <taxon>Erysipelotrichaceae</taxon>
        <taxon>Faecalibaculum</taxon>
    </lineage>
</organism>
<accession>A0A140DWU0</accession>
<dbReference type="RefSeq" id="WP_067558387.1">
    <property type="nucleotide sequence ID" value="NZ_CP011391.1"/>
</dbReference>
<reference evidence="2 3" key="1">
    <citation type="journal article" date="2016" name="Gut Pathog.">
        <title>Whole genome sequencing of "Faecalibaculum rodentium" ALO17, isolated from C57BL/6J laboratory mouse feces.</title>
        <authorList>
            <person name="Lim S."/>
            <person name="Chang D.H."/>
            <person name="Ahn S."/>
            <person name="Kim B.C."/>
        </authorList>
    </citation>
    <scope>NUCLEOTIDE SEQUENCE [LARGE SCALE GENOMIC DNA]</scope>
    <source>
        <strain evidence="2 3">Alo17</strain>
    </source>
</reference>
<protein>
    <recommendedName>
        <fullName evidence="1">CpXC domain-containing protein</fullName>
    </recommendedName>
</protein>
<feature type="domain" description="CpXC" evidence="1">
    <location>
        <begin position="9"/>
        <end position="75"/>
    </location>
</feature>
<dbReference type="EMBL" id="CP011391">
    <property type="protein sequence ID" value="AMK55117.1"/>
    <property type="molecule type" value="Genomic_DNA"/>
</dbReference>
<dbReference type="Proteomes" id="UP000069771">
    <property type="component" value="Chromosome"/>
</dbReference>
<sequence>MKERLFEMECPGCGHSFQIKRDTWLTAGSGRKEMIRSGAWFRHRCSRCGLVFSMVHPFLYRNHAKGYIAVLSPTGSLPEITEEKTVVMARDPDAFCELVRILDNGLQPARIQGIRDALRDKTGRQALRYETAGEGILWFFDANGSLAVKDPG</sequence>
<evidence type="ECO:0000313" key="3">
    <source>
        <dbReference type="Proteomes" id="UP000069771"/>
    </source>
</evidence>
<dbReference type="OrthoDB" id="9784124at2"/>
<evidence type="ECO:0000313" key="2">
    <source>
        <dbReference type="EMBL" id="AMK55117.1"/>
    </source>
</evidence>
<keyword evidence="3" id="KW-1185">Reference proteome</keyword>
<dbReference type="KEGG" id="fro:AALO17_19830"/>
<evidence type="ECO:0000259" key="1">
    <source>
        <dbReference type="Pfam" id="PF14353"/>
    </source>
</evidence>
<dbReference type="AlphaFoldDB" id="A0A140DWU0"/>
<name>A0A140DWU0_9FIRM</name>